<keyword evidence="2" id="KW-0472">Membrane</keyword>
<dbReference type="Pfam" id="PF08547">
    <property type="entry name" value="CIA30"/>
    <property type="match status" value="1"/>
</dbReference>
<dbReference type="AlphaFoldDB" id="A0A9K3M613"/>
<name>A0A9K3M613_9STRA</name>
<evidence type="ECO:0000313" key="4">
    <source>
        <dbReference type="EMBL" id="KAG7372766.1"/>
    </source>
</evidence>
<reference evidence="4" key="2">
    <citation type="submission" date="2021-04" db="EMBL/GenBank/DDBJ databases">
        <authorList>
            <person name="Podell S."/>
        </authorList>
    </citation>
    <scope>NUCLEOTIDE SEQUENCE</scope>
    <source>
        <strain evidence="4">Hildebrandi</strain>
    </source>
</reference>
<keyword evidence="2" id="KW-0812">Transmembrane</keyword>
<sequence>MVLSCMSISPSSSSNPTDSATSILLEDFSNPQHDWTTMNDPVMGGQSHSQIQINDGIARFTGTCAIVPSLKAPGFITMVTGAAMPWDKPSSHHFPDISSCTAFQLQIKSNTNYQGYRLSFGRAHPSGNRFAFGYKTPLENVPMDDDFGTITLPFDSFSSKWDDATGDIQVSCHDNTGYCPSQSWLQNIQTMSFWGEGVQGDIDLEIKTISAVGCTTTSNSTTNTNPNNNTKHNSSNCHRMTLSAVAVVGIVGWMWNRRRRRQQQRRYNLQTVSYQEINDVPTSRMMEL</sequence>
<feature type="domain" description="NADH:ubiquinone oxidoreductase intermediate-associated protein 30" evidence="3">
    <location>
        <begin position="30"/>
        <end position="161"/>
    </location>
</feature>
<keyword evidence="2" id="KW-1133">Transmembrane helix</keyword>
<dbReference type="OrthoDB" id="43988at2759"/>
<accession>A0A9K3M613</accession>
<organism evidence="4 5">
    <name type="scientific">Nitzschia inconspicua</name>
    <dbReference type="NCBI Taxonomy" id="303405"/>
    <lineage>
        <taxon>Eukaryota</taxon>
        <taxon>Sar</taxon>
        <taxon>Stramenopiles</taxon>
        <taxon>Ochrophyta</taxon>
        <taxon>Bacillariophyta</taxon>
        <taxon>Bacillariophyceae</taxon>
        <taxon>Bacillariophycidae</taxon>
        <taxon>Bacillariales</taxon>
        <taxon>Bacillariaceae</taxon>
        <taxon>Nitzschia</taxon>
    </lineage>
</organism>
<dbReference type="InterPro" id="IPR013857">
    <property type="entry name" value="NADH-UbQ_OxRdtase-assoc_prot30"/>
</dbReference>
<keyword evidence="5" id="KW-1185">Reference proteome</keyword>
<dbReference type="EMBL" id="JAGRRH010000003">
    <property type="protein sequence ID" value="KAG7372766.1"/>
    <property type="molecule type" value="Genomic_DNA"/>
</dbReference>
<evidence type="ECO:0000256" key="1">
    <source>
        <dbReference type="SAM" id="MobiDB-lite"/>
    </source>
</evidence>
<proteinExistence type="predicted"/>
<evidence type="ECO:0000259" key="3">
    <source>
        <dbReference type="Pfam" id="PF08547"/>
    </source>
</evidence>
<feature type="region of interest" description="Disordered" evidence="1">
    <location>
        <begin position="216"/>
        <end position="236"/>
    </location>
</feature>
<feature type="region of interest" description="Disordered" evidence="1">
    <location>
        <begin position="1"/>
        <end position="21"/>
    </location>
</feature>
<evidence type="ECO:0000256" key="2">
    <source>
        <dbReference type="SAM" id="Phobius"/>
    </source>
</evidence>
<reference evidence="4" key="1">
    <citation type="journal article" date="2021" name="Sci. Rep.">
        <title>Diploid genomic architecture of Nitzschia inconspicua, an elite biomass production diatom.</title>
        <authorList>
            <person name="Oliver A."/>
            <person name="Podell S."/>
            <person name="Pinowska A."/>
            <person name="Traller J.C."/>
            <person name="Smith S.R."/>
            <person name="McClure R."/>
            <person name="Beliaev A."/>
            <person name="Bohutskyi P."/>
            <person name="Hill E.A."/>
            <person name="Rabines A."/>
            <person name="Zheng H."/>
            <person name="Allen L.Z."/>
            <person name="Kuo A."/>
            <person name="Grigoriev I.V."/>
            <person name="Allen A.E."/>
            <person name="Hazlebeck D."/>
            <person name="Allen E.E."/>
        </authorList>
    </citation>
    <scope>NUCLEOTIDE SEQUENCE</scope>
    <source>
        <strain evidence="4">Hildebrandi</strain>
    </source>
</reference>
<dbReference type="Proteomes" id="UP000693970">
    <property type="component" value="Unassembled WGS sequence"/>
</dbReference>
<comment type="caution">
    <text evidence="4">The sequence shown here is derived from an EMBL/GenBank/DDBJ whole genome shotgun (WGS) entry which is preliminary data.</text>
</comment>
<evidence type="ECO:0000313" key="5">
    <source>
        <dbReference type="Proteomes" id="UP000693970"/>
    </source>
</evidence>
<feature type="transmembrane region" description="Helical" evidence="2">
    <location>
        <begin position="240"/>
        <end position="256"/>
    </location>
</feature>
<protein>
    <submittedName>
        <fullName evidence="4">Complex I intermediate-associated CIA30 domain containing protein</fullName>
    </submittedName>
</protein>
<gene>
    <name evidence="4" type="ORF">IV203_018909</name>
</gene>